<dbReference type="GO" id="GO:0051607">
    <property type="term" value="P:defense response to virus"/>
    <property type="evidence" value="ECO:0007669"/>
    <property type="project" value="UniProtKB-UniRule"/>
</dbReference>
<comment type="cofactor">
    <cofactor evidence="1 9">
        <name>Mg(2+)</name>
        <dbReference type="ChEBI" id="CHEBI:18420"/>
    </cofactor>
</comment>
<evidence type="ECO:0000256" key="1">
    <source>
        <dbReference type="ARBA" id="ARBA00001946"/>
    </source>
</evidence>
<dbReference type="InterPro" id="IPR021127">
    <property type="entry name" value="CRISPR_associated_Cas2"/>
</dbReference>
<evidence type="ECO:0000256" key="2">
    <source>
        <dbReference type="ARBA" id="ARBA00009959"/>
    </source>
</evidence>
<dbReference type="STRING" id="1073423.SAMN04488700_0039"/>
<dbReference type="GO" id="GO:0046872">
    <property type="term" value="F:metal ion binding"/>
    <property type="evidence" value="ECO:0007669"/>
    <property type="project" value="UniProtKB-UniRule"/>
</dbReference>
<keyword evidence="12" id="KW-1185">Reference proteome</keyword>
<dbReference type="GO" id="GO:0043571">
    <property type="term" value="P:maintenance of CRISPR repeat elements"/>
    <property type="evidence" value="ECO:0007669"/>
    <property type="project" value="UniProtKB-UniRule"/>
</dbReference>
<dbReference type="InterPro" id="IPR019199">
    <property type="entry name" value="Virulence_VapD/CRISPR_Cas2"/>
</dbReference>
<evidence type="ECO:0000256" key="6">
    <source>
        <dbReference type="ARBA" id="ARBA00022801"/>
    </source>
</evidence>
<sequence>MRIIPNYWFTLPMASPYRIMRLVLFFDLPMNTKSERRTYSRFRKYLINNGFTMVQFSVYAKIFPNRSSLDNYMMGLRNNLPKHGSIRAMAVTEKQYSNMFLLVGDKTLTEKAITEDPMVIL</sequence>
<evidence type="ECO:0000256" key="7">
    <source>
        <dbReference type="ARBA" id="ARBA00022842"/>
    </source>
</evidence>
<keyword evidence="5 9" id="KW-0255">Endonuclease</keyword>
<dbReference type="AlphaFoldDB" id="A0A1X7MN73"/>
<evidence type="ECO:0000313" key="12">
    <source>
        <dbReference type="Proteomes" id="UP000193435"/>
    </source>
</evidence>
<keyword evidence="4 9" id="KW-0479">Metal-binding</keyword>
<organism evidence="10 12">
    <name type="scientific">Carnobacterium iners</name>
    <dbReference type="NCBI Taxonomy" id="1073423"/>
    <lineage>
        <taxon>Bacteria</taxon>
        <taxon>Bacillati</taxon>
        <taxon>Bacillota</taxon>
        <taxon>Bacilli</taxon>
        <taxon>Lactobacillales</taxon>
        <taxon>Carnobacteriaceae</taxon>
        <taxon>Carnobacterium</taxon>
    </lineage>
</organism>
<evidence type="ECO:0000256" key="3">
    <source>
        <dbReference type="ARBA" id="ARBA00022722"/>
    </source>
</evidence>
<accession>A0A1X7MN73</accession>
<gene>
    <name evidence="9" type="primary">cas2</name>
    <name evidence="10" type="ORF">SAMN04488700_0039</name>
    <name evidence="11" type="ORF">SAMN04488700_2443</name>
</gene>
<proteinExistence type="inferred from homology"/>
<evidence type="ECO:0000256" key="9">
    <source>
        <dbReference type="HAMAP-Rule" id="MF_01471"/>
    </source>
</evidence>
<keyword evidence="7 9" id="KW-0460">Magnesium</keyword>
<dbReference type="GO" id="GO:0004521">
    <property type="term" value="F:RNA endonuclease activity"/>
    <property type="evidence" value="ECO:0007669"/>
    <property type="project" value="InterPro"/>
</dbReference>
<reference evidence="10 12" key="1">
    <citation type="submission" date="2017-04" db="EMBL/GenBank/DDBJ databases">
        <authorList>
            <person name="Afonso C.L."/>
            <person name="Miller P.J."/>
            <person name="Scott M.A."/>
            <person name="Spackman E."/>
            <person name="Goraichik I."/>
            <person name="Dimitrov K.M."/>
            <person name="Suarez D.L."/>
            <person name="Swayne D.E."/>
        </authorList>
    </citation>
    <scope>NUCLEOTIDE SEQUENCE [LARGE SCALE GENOMIC DNA]</scope>
    <source>
        <strain evidence="10 12">LMG26642</strain>
    </source>
</reference>
<keyword evidence="6 9" id="KW-0378">Hydrolase</keyword>
<dbReference type="SUPFAM" id="SSF143430">
    <property type="entry name" value="TTP0101/SSO1404-like"/>
    <property type="match status" value="1"/>
</dbReference>
<dbReference type="EMBL" id="FXBJ01000002">
    <property type="protein sequence ID" value="SMH40893.1"/>
    <property type="molecule type" value="Genomic_DNA"/>
</dbReference>
<comment type="function">
    <text evidence="9">CRISPR (clustered regularly interspaced short palindromic repeat), is an adaptive immune system that provides protection against mobile genetic elements (viruses, transposable elements and conjugative plasmids). CRISPR clusters contain sequences complementary to antecedent mobile elements and target invading nucleic acids. CRISPR clusters are transcribed and processed into CRISPR RNA (crRNA). Functions as a ssRNA-specific endoribonuclease. Involved in the integration of spacer DNA into the CRISPR cassette.</text>
</comment>
<evidence type="ECO:0000256" key="8">
    <source>
        <dbReference type="ARBA" id="ARBA00023118"/>
    </source>
</evidence>
<comment type="similarity">
    <text evidence="2 9">Belongs to the CRISPR-associated endoribonuclease Cas2 protein family.</text>
</comment>
<evidence type="ECO:0000313" key="11">
    <source>
        <dbReference type="EMBL" id="SMH40893.1"/>
    </source>
</evidence>
<comment type="subunit">
    <text evidence="9">Homodimer, forms a heterotetramer with a Cas1 homodimer.</text>
</comment>
<dbReference type="EMBL" id="FXBJ01000002">
    <property type="protein sequence ID" value="SMH26299.1"/>
    <property type="molecule type" value="Genomic_DNA"/>
</dbReference>
<name>A0A1X7MN73_9LACT</name>
<dbReference type="HAMAP" id="MF_01471">
    <property type="entry name" value="Cas2"/>
    <property type="match status" value="1"/>
</dbReference>
<dbReference type="Proteomes" id="UP000193435">
    <property type="component" value="Unassembled WGS sequence"/>
</dbReference>
<protein>
    <recommendedName>
        <fullName evidence="9">CRISPR-associated endoribonuclease Cas2</fullName>
        <ecNumber evidence="9">3.1.-.-</ecNumber>
    </recommendedName>
</protein>
<keyword evidence="8 9" id="KW-0051">Antiviral defense</keyword>
<evidence type="ECO:0000256" key="5">
    <source>
        <dbReference type="ARBA" id="ARBA00022759"/>
    </source>
</evidence>
<dbReference type="NCBIfam" id="TIGR01573">
    <property type="entry name" value="cas2"/>
    <property type="match status" value="1"/>
</dbReference>
<feature type="binding site" evidence="9">
    <location>
        <position position="27"/>
    </location>
    <ligand>
        <name>Mg(2+)</name>
        <dbReference type="ChEBI" id="CHEBI:18420"/>
        <note>catalytic</note>
    </ligand>
</feature>
<evidence type="ECO:0000256" key="4">
    <source>
        <dbReference type="ARBA" id="ARBA00022723"/>
    </source>
</evidence>
<keyword evidence="3 9" id="KW-0540">Nuclease</keyword>
<dbReference type="GO" id="GO:0016787">
    <property type="term" value="F:hydrolase activity"/>
    <property type="evidence" value="ECO:0007669"/>
    <property type="project" value="UniProtKB-KW"/>
</dbReference>
<dbReference type="Pfam" id="PF09827">
    <property type="entry name" value="CRISPR_Cas2"/>
    <property type="match status" value="1"/>
</dbReference>
<evidence type="ECO:0000313" key="10">
    <source>
        <dbReference type="EMBL" id="SMH26299.1"/>
    </source>
</evidence>
<dbReference type="EC" id="3.1.-.-" evidence="9"/>